<dbReference type="PANTHER" id="PTHR35798">
    <property type="entry name" value="CELL DIVISION PROTEIN SEPF"/>
    <property type="match status" value="1"/>
</dbReference>
<dbReference type="PANTHER" id="PTHR35798:SF1">
    <property type="entry name" value="CELL DIVISION PROTEIN SEPF"/>
    <property type="match status" value="1"/>
</dbReference>
<dbReference type="InterPro" id="IPR038594">
    <property type="entry name" value="SepF-like_sf"/>
</dbReference>
<evidence type="ECO:0000313" key="5">
    <source>
        <dbReference type="EMBL" id="CAB5044775.1"/>
    </source>
</evidence>
<name>A0A6J7STP6_9ZZZZ</name>
<sequence length="158" mass="17372">MANALKRVANYLGLMDDPEFDSAVTTSVSSNPVSSEVRIKPRAPRPVSSVVTNSTYEAAPQLEMPVLDRIVTLHPRFYNEARVIGEHFRLGNPVIINLTDMDESEHKRLVDFASGLAFGLHGTIERVTKKVFLLSPANVSIDLEDKSAAAQASFFNQS</sequence>
<gene>
    <name evidence="4" type="ORF">UFOPK2918_00176</name>
    <name evidence="5" type="ORF">UFOPK4303_00172</name>
</gene>
<dbReference type="EMBL" id="CAEZZT010000007">
    <property type="protein sequence ID" value="CAB4769082.1"/>
    <property type="molecule type" value="Genomic_DNA"/>
</dbReference>
<evidence type="ECO:0000256" key="3">
    <source>
        <dbReference type="ARBA" id="ARBA00023306"/>
    </source>
</evidence>
<keyword evidence="2" id="KW-0717">Septation</keyword>
<dbReference type="InterPro" id="IPR007561">
    <property type="entry name" value="Cell_div_SepF/SepF-rel"/>
</dbReference>
<reference evidence="5" key="1">
    <citation type="submission" date="2020-05" db="EMBL/GenBank/DDBJ databases">
        <authorList>
            <person name="Chiriac C."/>
            <person name="Salcher M."/>
            <person name="Ghai R."/>
            <person name="Kavagutti S V."/>
        </authorList>
    </citation>
    <scope>NUCLEOTIDE SEQUENCE</scope>
</reference>
<evidence type="ECO:0000256" key="2">
    <source>
        <dbReference type="ARBA" id="ARBA00023210"/>
    </source>
</evidence>
<dbReference type="Pfam" id="PF04472">
    <property type="entry name" value="SepF"/>
    <property type="match status" value="1"/>
</dbReference>
<dbReference type="EMBL" id="CAFBQI010000006">
    <property type="protein sequence ID" value="CAB5044775.1"/>
    <property type="molecule type" value="Genomic_DNA"/>
</dbReference>
<evidence type="ECO:0000313" key="4">
    <source>
        <dbReference type="EMBL" id="CAB4769082.1"/>
    </source>
</evidence>
<dbReference type="AlphaFoldDB" id="A0A6J7STP6"/>
<proteinExistence type="inferred from homology"/>
<dbReference type="InterPro" id="IPR023052">
    <property type="entry name" value="Cell_div_SepF"/>
</dbReference>
<dbReference type="HAMAP" id="MF_01197">
    <property type="entry name" value="SepF"/>
    <property type="match status" value="1"/>
</dbReference>
<dbReference type="Gene3D" id="3.30.110.150">
    <property type="entry name" value="SepF-like protein"/>
    <property type="match status" value="1"/>
</dbReference>
<keyword evidence="1" id="KW-0132">Cell division</keyword>
<keyword evidence="3" id="KW-0131">Cell cycle</keyword>
<dbReference type="GO" id="GO:0000917">
    <property type="term" value="P:division septum assembly"/>
    <property type="evidence" value="ECO:0007669"/>
    <property type="project" value="UniProtKB-KW"/>
</dbReference>
<organism evidence="5">
    <name type="scientific">freshwater metagenome</name>
    <dbReference type="NCBI Taxonomy" id="449393"/>
    <lineage>
        <taxon>unclassified sequences</taxon>
        <taxon>metagenomes</taxon>
        <taxon>ecological metagenomes</taxon>
    </lineage>
</organism>
<accession>A0A6J7STP6</accession>
<protein>
    <submittedName>
        <fullName evidence="5">Unannotated protein</fullName>
    </submittedName>
</protein>
<evidence type="ECO:0000256" key="1">
    <source>
        <dbReference type="ARBA" id="ARBA00022618"/>
    </source>
</evidence>